<keyword evidence="2" id="KW-1185">Reference proteome</keyword>
<evidence type="ECO:0000313" key="2">
    <source>
        <dbReference type="Proteomes" id="UP000183945"/>
    </source>
</evidence>
<gene>
    <name evidence="1" type="ORF">SAMN05444483_102336</name>
</gene>
<dbReference type="EMBL" id="FQVT01000002">
    <property type="protein sequence ID" value="SHF77394.1"/>
    <property type="molecule type" value="Genomic_DNA"/>
</dbReference>
<dbReference type="AlphaFoldDB" id="A0A1M5EE34"/>
<dbReference type="Proteomes" id="UP000183945">
    <property type="component" value="Unassembled WGS sequence"/>
</dbReference>
<proteinExistence type="predicted"/>
<organism evidence="1 2">
    <name type="scientific">Salegentibacter echinorum</name>
    <dbReference type="NCBI Taxonomy" id="1073325"/>
    <lineage>
        <taxon>Bacteria</taxon>
        <taxon>Pseudomonadati</taxon>
        <taxon>Bacteroidota</taxon>
        <taxon>Flavobacteriia</taxon>
        <taxon>Flavobacteriales</taxon>
        <taxon>Flavobacteriaceae</taxon>
        <taxon>Salegentibacter</taxon>
    </lineage>
</organism>
<name>A0A1M5EE34_SALEC</name>
<dbReference type="RefSeq" id="WP_072877489.1">
    <property type="nucleotide sequence ID" value="NZ_FQVT01000002.1"/>
</dbReference>
<evidence type="ECO:0000313" key="1">
    <source>
        <dbReference type="EMBL" id="SHF77394.1"/>
    </source>
</evidence>
<protein>
    <submittedName>
        <fullName evidence="1">Uncharacterized protein</fullName>
    </submittedName>
</protein>
<reference evidence="2" key="1">
    <citation type="submission" date="2016-11" db="EMBL/GenBank/DDBJ databases">
        <authorList>
            <person name="Varghese N."/>
            <person name="Submissions S."/>
        </authorList>
    </citation>
    <scope>NUCLEOTIDE SEQUENCE [LARGE SCALE GENOMIC DNA]</scope>
    <source>
        <strain evidence="2">DSM 24579</strain>
    </source>
</reference>
<sequence>MSKLREHSRTDLFDASSIADDLVEFKFDYFFTGKRTHKKSHIIDFFVVTWVMDAAENLFIRYCNYYGDGKTWKMVVEKQMRELMADISVGATFITSELRFFEVEKEKHLPVEKFEQKFLDLKAKMKSNH</sequence>
<dbReference type="OrthoDB" id="1450955at2"/>
<accession>A0A1M5EE34</accession>